<evidence type="ECO:0000313" key="1">
    <source>
        <dbReference type="EMBL" id="OQB42375.1"/>
    </source>
</evidence>
<dbReference type="AlphaFoldDB" id="A0A1V5ZQ12"/>
<dbReference type="Proteomes" id="UP000485621">
    <property type="component" value="Unassembled WGS sequence"/>
</dbReference>
<gene>
    <name evidence="1" type="ORF">BWY04_00254</name>
</gene>
<sequence length="79" mass="9264">MDEKIKELEELFNNTKEKENPQVMAWPIYPIKKILVHFGDKNFEKEFGIPNRGIQIKSEQQTPVYSSNDGIIYHVTDNP</sequence>
<protein>
    <submittedName>
        <fullName evidence="1">Uncharacterized protein</fullName>
    </submittedName>
</protein>
<organism evidence="1">
    <name type="scientific">candidate division CPR1 bacterium ADurb.Bin160</name>
    <dbReference type="NCBI Taxonomy" id="1852826"/>
    <lineage>
        <taxon>Bacteria</taxon>
        <taxon>candidate division CPR1</taxon>
    </lineage>
</organism>
<dbReference type="Gene3D" id="2.70.70.10">
    <property type="entry name" value="Glucose Permease (Domain IIA)"/>
    <property type="match status" value="1"/>
</dbReference>
<dbReference type="EMBL" id="MWDB01000003">
    <property type="protein sequence ID" value="OQB42375.1"/>
    <property type="molecule type" value="Genomic_DNA"/>
</dbReference>
<name>A0A1V5ZQ12_9BACT</name>
<accession>A0A1V5ZQ12</accession>
<comment type="caution">
    <text evidence="1">The sequence shown here is derived from an EMBL/GenBank/DDBJ whole genome shotgun (WGS) entry which is preliminary data.</text>
</comment>
<dbReference type="InterPro" id="IPR011055">
    <property type="entry name" value="Dup_hybrid_motif"/>
</dbReference>
<proteinExistence type="predicted"/>
<reference evidence="1" key="1">
    <citation type="submission" date="2017-02" db="EMBL/GenBank/DDBJ databases">
        <title>Delving into the versatile metabolic prowess of the omnipresent phylum Bacteroidetes.</title>
        <authorList>
            <person name="Nobu M.K."/>
            <person name="Mei R."/>
            <person name="Narihiro T."/>
            <person name="Kuroda K."/>
            <person name="Liu W.-T."/>
        </authorList>
    </citation>
    <scope>NUCLEOTIDE SEQUENCE</scope>
    <source>
        <strain evidence="1">ADurb.Bin160</strain>
    </source>
</reference>